<comment type="caution">
    <text evidence="5">The sequence shown here is derived from an EMBL/GenBank/DDBJ whole genome shotgun (WGS) entry which is preliminary data.</text>
</comment>
<dbReference type="SUPFAM" id="SSF46785">
    <property type="entry name" value="Winged helix' DNA-binding domain"/>
    <property type="match status" value="1"/>
</dbReference>
<dbReference type="InterPro" id="IPR000524">
    <property type="entry name" value="Tscrpt_reg_HTH_GntR"/>
</dbReference>
<dbReference type="AlphaFoldDB" id="A0A840I793"/>
<dbReference type="SUPFAM" id="SSF48008">
    <property type="entry name" value="GntR ligand-binding domain-like"/>
    <property type="match status" value="1"/>
</dbReference>
<organism evidence="5 6">
    <name type="scientific">Conexibacter arvalis</name>
    <dbReference type="NCBI Taxonomy" id="912552"/>
    <lineage>
        <taxon>Bacteria</taxon>
        <taxon>Bacillati</taxon>
        <taxon>Actinomycetota</taxon>
        <taxon>Thermoleophilia</taxon>
        <taxon>Solirubrobacterales</taxon>
        <taxon>Conexibacteraceae</taxon>
        <taxon>Conexibacter</taxon>
    </lineage>
</organism>
<keyword evidence="5" id="KW-0670">Pyruvate</keyword>
<evidence type="ECO:0000313" key="5">
    <source>
        <dbReference type="EMBL" id="MBB4660727.1"/>
    </source>
</evidence>
<keyword evidence="3" id="KW-0804">Transcription</keyword>
<dbReference type="GO" id="GO:0003677">
    <property type="term" value="F:DNA binding"/>
    <property type="evidence" value="ECO:0007669"/>
    <property type="project" value="UniProtKB-KW"/>
</dbReference>
<dbReference type="SMART" id="SM00895">
    <property type="entry name" value="FCD"/>
    <property type="match status" value="1"/>
</dbReference>
<dbReference type="Pfam" id="PF07729">
    <property type="entry name" value="FCD"/>
    <property type="match status" value="1"/>
</dbReference>
<dbReference type="SMART" id="SM00345">
    <property type="entry name" value="HTH_GNTR"/>
    <property type="match status" value="1"/>
</dbReference>
<dbReference type="PRINTS" id="PR00035">
    <property type="entry name" value="HTHGNTR"/>
</dbReference>
<keyword evidence="2" id="KW-0238">DNA-binding</keyword>
<dbReference type="CDD" id="cd07377">
    <property type="entry name" value="WHTH_GntR"/>
    <property type="match status" value="1"/>
</dbReference>
<dbReference type="InterPro" id="IPR008920">
    <property type="entry name" value="TF_FadR/GntR_C"/>
</dbReference>
<accession>A0A840I793</accession>
<dbReference type="InterPro" id="IPR036390">
    <property type="entry name" value="WH_DNA-bd_sf"/>
</dbReference>
<evidence type="ECO:0000256" key="2">
    <source>
        <dbReference type="ARBA" id="ARBA00023125"/>
    </source>
</evidence>
<dbReference type="PANTHER" id="PTHR43537:SF5">
    <property type="entry name" value="UXU OPERON TRANSCRIPTIONAL REGULATOR"/>
    <property type="match status" value="1"/>
</dbReference>
<sequence length="236" mass="25731">MSDADLRPIPRSPLYEQVVERLRAFIDAQELRPGDRLMAERELAARLGVSRTSVRQALTALKVLGLVDIRHGDGVYLLRSSRDVIPSLASEIAGSEVDHPMIWEVREGIEAQAARLAAERRDDRDLDAMRAALDEMEASIAAGGDGIEGDRAFHLAIVEAARNPLLRDLMDQLAELVDRTSAASLTHVGRPSVSLEGHREILAAIEAADGDDAAERMRAHVATSRELLAQPAAEPR</sequence>
<evidence type="ECO:0000313" key="6">
    <source>
        <dbReference type="Proteomes" id="UP000585272"/>
    </source>
</evidence>
<gene>
    <name evidence="5" type="ORF">BDZ31_000300</name>
</gene>
<protein>
    <submittedName>
        <fullName evidence="5">GntR family transcriptional repressor for pyruvate dehydrogenase complex</fullName>
    </submittedName>
</protein>
<proteinExistence type="predicted"/>
<keyword evidence="6" id="KW-1185">Reference proteome</keyword>
<dbReference type="InterPro" id="IPR011711">
    <property type="entry name" value="GntR_C"/>
</dbReference>
<dbReference type="EMBL" id="JACHNU010000001">
    <property type="protein sequence ID" value="MBB4660727.1"/>
    <property type="molecule type" value="Genomic_DNA"/>
</dbReference>
<evidence type="ECO:0000256" key="1">
    <source>
        <dbReference type="ARBA" id="ARBA00023015"/>
    </source>
</evidence>
<dbReference type="Pfam" id="PF00392">
    <property type="entry name" value="GntR"/>
    <property type="match status" value="1"/>
</dbReference>
<name>A0A840I793_9ACTN</name>
<dbReference type="InterPro" id="IPR036388">
    <property type="entry name" value="WH-like_DNA-bd_sf"/>
</dbReference>
<dbReference type="RefSeq" id="WP_183338296.1">
    <property type="nucleotide sequence ID" value="NZ_JACHNU010000001.1"/>
</dbReference>
<dbReference type="Gene3D" id="1.10.10.10">
    <property type="entry name" value="Winged helix-like DNA-binding domain superfamily/Winged helix DNA-binding domain"/>
    <property type="match status" value="1"/>
</dbReference>
<reference evidence="5 6" key="1">
    <citation type="submission" date="2020-08" db="EMBL/GenBank/DDBJ databases">
        <title>Genomic Encyclopedia of Archaeal and Bacterial Type Strains, Phase II (KMG-II): from individual species to whole genera.</title>
        <authorList>
            <person name="Goeker M."/>
        </authorList>
    </citation>
    <scope>NUCLEOTIDE SEQUENCE [LARGE SCALE GENOMIC DNA]</scope>
    <source>
        <strain evidence="5 6">DSM 23288</strain>
    </source>
</reference>
<dbReference type="PANTHER" id="PTHR43537">
    <property type="entry name" value="TRANSCRIPTIONAL REGULATOR, GNTR FAMILY"/>
    <property type="match status" value="1"/>
</dbReference>
<keyword evidence="1" id="KW-0805">Transcription regulation</keyword>
<dbReference type="PROSITE" id="PS50949">
    <property type="entry name" value="HTH_GNTR"/>
    <property type="match status" value="1"/>
</dbReference>
<dbReference type="GO" id="GO:0003700">
    <property type="term" value="F:DNA-binding transcription factor activity"/>
    <property type="evidence" value="ECO:0007669"/>
    <property type="project" value="InterPro"/>
</dbReference>
<evidence type="ECO:0000259" key="4">
    <source>
        <dbReference type="PROSITE" id="PS50949"/>
    </source>
</evidence>
<evidence type="ECO:0000256" key="3">
    <source>
        <dbReference type="ARBA" id="ARBA00023163"/>
    </source>
</evidence>
<dbReference type="Proteomes" id="UP000585272">
    <property type="component" value="Unassembled WGS sequence"/>
</dbReference>
<feature type="domain" description="HTH gntR-type" evidence="4">
    <location>
        <begin position="12"/>
        <end position="80"/>
    </location>
</feature>
<dbReference type="Gene3D" id="1.20.120.530">
    <property type="entry name" value="GntR ligand-binding domain-like"/>
    <property type="match status" value="1"/>
</dbReference>